<organism evidence="1 2">
    <name type="scientific">Anopheles albimanus</name>
    <name type="common">New world malaria mosquito</name>
    <dbReference type="NCBI Taxonomy" id="7167"/>
    <lineage>
        <taxon>Eukaryota</taxon>
        <taxon>Metazoa</taxon>
        <taxon>Ecdysozoa</taxon>
        <taxon>Arthropoda</taxon>
        <taxon>Hexapoda</taxon>
        <taxon>Insecta</taxon>
        <taxon>Pterygota</taxon>
        <taxon>Neoptera</taxon>
        <taxon>Endopterygota</taxon>
        <taxon>Diptera</taxon>
        <taxon>Nematocera</taxon>
        <taxon>Culicoidea</taxon>
        <taxon>Culicidae</taxon>
        <taxon>Anophelinae</taxon>
        <taxon>Anopheles</taxon>
    </lineage>
</organism>
<name>A0A182FGQ0_ANOAL</name>
<dbReference type="EnsemblMetazoa" id="AALB005691-RA">
    <property type="protein sequence ID" value="AALB005691-PA"/>
    <property type="gene ID" value="AALB005691"/>
</dbReference>
<evidence type="ECO:0000313" key="1">
    <source>
        <dbReference type="EnsemblMetazoa" id="AALB005691-PA"/>
    </source>
</evidence>
<evidence type="ECO:0000313" key="2">
    <source>
        <dbReference type="Proteomes" id="UP000069272"/>
    </source>
</evidence>
<dbReference type="Proteomes" id="UP000069272">
    <property type="component" value="Chromosome 3L"/>
</dbReference>
<dbReference type="VEuPathDB" id="VectorBase:AALB005691"/>
<dbReference type="AlphaFoldDB" id="A0A182FGQ0"/>
<sequence length="383" mass="42917">MSSYRLHKVFLYSLAISLIAIFITLASKIFPIANLPMSTNIIIIGTCLANFASVIALIVGIVTRRPRLVKIVKIFSYVQLGAIFVLICLAAGLLYLVKVDVEHGDVPDQQAGGGATMCKVLCMLMAVSNFLAMPATIYAIMQHTDEQPLLEVFYSPCLGNMVLAVLLMIGLIMEELSLVRLFKIFFYAQLVFALLMVVYGHRLFDIPKRPSMVKIFFSIMFVVCGIELRGTMLTIRAYRILTYLFGCINIFFVLVILSQGAEQLLIDWRAALYQIVAPCALNILFAMCWMIGAGLWRPTLIAMFKYFTYVQMLLLAAIILFSAYYSHVEGLSSNLLTVMSLLTSLFFLSLMEVLIAIGTERAIAKERDAYRLAHIEMADWSHS</sequence>
<dbReference type="VEuPathDB" id="VectorBase:AALB20_034921"/>
<proteinExistence type="predicted"/>
<keyword evidence="2" id="KW-1185">Reference proteome</keyword>
<accession>A0A182FGQ0</accession>
<protein>
    <submittedName>
        <fullName evidence="1">Uncharacterized protein</fullName>
    </submittedName>
</protein>
<reference evidence="1 2" key="1">
    <citation type="journal article" date="2017" name="G3 (Bethesda)">
        <title>The Physical Genome Mapping of Anopheles albimanus Corrected Scaffold Misassemblies and Identified Interarm Rearrangements in Genus Anopheles.</title>
        <authorList>
            <person name="Artemov G.N."/>
            <person name="Peery A.N."/>
            <person name="Jiang X."/>
            <person name="Tu Z."/>
            <person name="Stegniy V.N."/>
            <person name="Sharakhova M.V."/>
            <person name="Sharakhov I.V."/>
        </authorList>
    </citation>
    <scope>NUCLEOTIDE SEQUENCE [LARGE SCALE GENOMIC DNA]</scope>
    <source>
        <strain evidence="1 2">ALBI9_A</strain>
    </source>
</reference>
<dbReference type="VEuPathDB" id="VectorBase:AALB20_031101"/>
<reference evidence="1" key="2">
    <citation type="submission" date="2022-08" db="UniProtKB">
        <authorList>
            <consortium name="EnsemblMetazoa"/>
        </authorList>
    </citation>
    <scope>IDENTIFICATION</scope>
    <source>
        <strain evidence="1">STECLA/ALBI9_A</strain>
    </source>
</reference>